<dbReference type="AlphaFoldDB" id="K1QPR8"/>
<accession>K1QPR8</accession>
<name>K1QPR8_MAGGI</name>
<proteinExistence type="predicted"/>
<protein>
    <submittedName>
        <fullName evidence="1">Uncharacterized protein</fullName>
    </submittedName>
</protein>
<reference evidence="1" key="1">
    <citation type="journal article" date="2012" name="Nature">
        <title>The oyster genome reveals stress adaptation and complexity of shell formation.</title>
        <authorList>
            <person name="Zhang G."/>
            <person name="Fang X."/>
            <person name="Guo X."/>
            <person name="Li L."/>
            <person name="Luo R."/>
            <person name="Xu F."/>
            <person name="Yang P."/>
            <person name="Zhang L."/>
            <person name="Wang X."/>
            <person name="Qi H."/>
            <person name="Xiong Z."/>
            <person name="Que H."/>
            <person name="Xie Y."/>
            <person name="Holland P.W."/>
            <person name="Paps J."/>
            <person name="Zhu Y."/>
            <person name="Wu F."/>
            <person name="Chen Y."/>
            <person name="Wang J."/>
            <person name="Peng C."/>
            <person name="Meng J."/>
            <person name="Yang L."/>
            <person name="Liu J."/>
            <person name="Wen B."/>
            <person name="Zhang N."/>
            <person name="Huang Z."/>
            <person name="Zhu Q."/>
            <person name="Feng Y."/>
            <person name="Mount A."/>
            <person name="Hedgecock D."/>
            <person name="Xu Z."/>
            <person name="Liu Y."/>
            <person name="Domazet-Loso T."/>
            <person name="Du Y."/>
            <person name="Sun X."/>
            <person name="Zhang S."/>
            <person name="Liu B."/>
            <person name="Cheng P."/>
            <person name="Jiang X."/>
            <person name="Li J."/>
            <person name="Fan D."/>
            <person name="Wang W."/>
            <person name="Fu W."/>
            <person name="Wang T."/>
            <person name="Wang B."/>
            <person name="Zhang J."/>
            <person name="Peng Z."/>
            <person name="Li Y."/>
            <person name="Li N."/>
            <person name="Wang J."/>
            <person name="Chen M."/>
            <person name="He Y."/>
            <person name="Tan F."/>
            <person name="Song X."/>
            <person name="Zheng Q."/>
            <person name="Huang R."/>
            <person name="Yang H."/>
            <person name="Du X."/>
            <person name="Chen L."/>
            <person name="Yang M."/>
            <person name="Gaffney P.M."/>
            <person name="Wang S."/>
            <person name="Luo L."/>
            <person name="She Z."/>
            <person name="Ming Y."/>
            <person name="Huang W."/>
            <person name="Zhang S."/>
            <person name="Huang B."/>
            <person name="Zhang Y."/>
            <person name="Qu T."/>
            <person name="Ni P."/>
            <person name="Miao G."/>
            <person name="Wang J."/>
            <person name="Wang Q."/>
            <person name="Steinberg C.E."/>
            <person name="Wang H."/>
            <person name="Li N."/>
            <person name="Qian L."/>
            <person name="Zhang G."/>
            <person name="Li Y."/>
            <person name="Yang H."/>
            <person name="Liu X."/>
            <person name="Wang J."/>
            <person name="Yin Y."/>
            <person name="Wang J."/>
        </authorList>
    </citation>
    <scope>NUCLEOTIDE SEQUENCE [LARGE SCALE GENOMIC DNA]</scope>
    <source>
        <strain evidence="1">05x7-T-G4-1.051#20</strain>
    </source>
</reference>
<dbReference type="HOGENOM" id="CLU_2063737_0_0_1"/>
<dbReference type="EMBL" id="JH815886">
    <property type="protein sequence ID" value="EKC33084.1"/>
    <property type="molecule type" value="Genomic_DNA"/>
</dbReference>
<dbReference type="InParanoid" id="K1QPR8"/>
<evidence type="ECO:0000313" key="1">
    <source>
        <dbReference type="EMBL" id="EKC33084.1"/>
    </source>
</evidence>
<gene>
    <name evidence="1" type="ORF">CGI_10023984</name>
</gene>
<organism evidence="1">
    <name type="scientific">Magallana gigas</name>
    <name type="common">Pacific oyster</name>
    <name type="synonym">Crassostrea gigas</name>
    <dbReference type="NCBI Taxonomy" id="29159"/>
    <lineage>
        <taxon>Eukaryota</taxon>
        <taxon>Metazoa</taxon>
        <taxon>Spiralia</taxon>
        <taxon>Lophotrochozoa</taxon>
        <taxon>Mollusca</taxon>
        <taxon>Bivalvia</taxon>
        <taxon>Autobranchia</taxon>
        <taxon>Pteriomorphia</taxon>
        <taxon>Ostreida</taxon>
        <taxon>Ostreoidea</taxon>
        <taxon>Ostreidae</taxon>
        <taxon>Magallana</taxon>
    </lineage>
</organism>
<sequence length="119" mass="13100">MADCVVICDYDYGSNKCLSSVGPAPLYIDLVDNLAVRSIDQDIYDLAARLPATILNAAQRSEEEVSGLIDQRSKFPLHPGTLHPHGAIPFTASTPVMLQEPHFHPTPHDIYVRHVPDLV</sequence>